<dbReference type="OrthoDB" id="10248513at2759"/>
<feature type="domain" description="Isopenicillin N synthase-like Fe(2+) 2OG dioxygenase" evidence="1">
    <location>
        <begin position="101"/>
        <end position="193"/>
    </location>
</feature>
<evidence type="ECO:0000313" key="3">
    <source>
        <dbReference type="Proteomes" id="UP000018958"/>
    </source>
</evidence>
<proteinExistence type="predicted"/>
<dbReference type="InterPro" id="IPR027443">
    <property type="entry name" value="IPNS-like_sf"/>
</dbReference>
<sequence>MPSGSRQEESFLRVGERPADTKFEELNAEPVVPKKFPEWESVMNMWGGKMLDAITDLVEIVALGLGLEKDALVDRIKYGPHLLAPTGSNFNVFNQLNDVLAAYHYDLNLLTIHGKSRFPGLYIWLRDGTRTAVKIPDGCLLVQAGKQMEYLTGGYVQAGFHEVVVAESTLDTIAQRKKEGKSLWRVSSTLFSHTASDKTLVPLGPFATPDALAKYPPILAGNQVLEELSQIDLGTGFTLHRE</sequence>
<dbReference type="InterPro" id="IPR044861">
    <property type="entry name" value="IPNS-like_FE2OG_OXY"/>
</dbReference>
<dbReference type="Gene3D" id="2.60.120.330">
    <property type="entry name" value="B-lactam Antibiotic, Isopenicillin N Synthase, Chain"/>
    <property type="match status" value="1"/>
</dbReference>
<organism evidence="2 3">
    <name type="scientific">Phytophthora nicotianae CJ01A1</name>
    <dbReference type="NCBI Taxonomy" id="1317063"/>
    <lineage>
        <taxon>Eukaryota</taxon>
        <taxon>Sar</taxon>
        <taxon>Stramenopiles</taxon>
        <taxon>Oomycota</taxon>
        <taxon>Peronosporomycetes</taxon>
        <taxon>Peronosporales</taxon>
        <taxon>Peronosporaceae</taxon>
        <taxon>Phytophthora</taxon>
    </lineage>
</organism>
<dbReference type="SUPFAM" id="SSF51197">
    <property type="entry name" value="Clavaminate synthase-like"/>
    <property type="match status" value="1"/>
</dbReference>
<evidence type="ECO:0000313" key="2">
    <source>
        <dbReference type="EMBL" id="ETP22579.1"/>
    </source>
</evidence>
<comment type="caution">
    <text evidence="2">The sequence shown here is derived from an EMBL/GenBank/DDBJ whole genome shotgun (WGS) entry which is preliminary data.</text>
</comment>
<dbReference type="Proteomes" id="UP000018958">
    <property type="component" value="Unassembled WGS sequence"/>
</dbReference>
<dbReference type="EMBL" id="ANIX01000945">
    <property type="protein sequence ID" value="ETP22578.1"/>
    <property type="molecule type" value="Genomic_DNA"/>
</dbReference>
<protein>
    <recommendedName>
        <fullName evidence="1">Isopenicillin N synthase-like Fe(2+) 2OG dioxygenase domain-containing protein</fullName>
    </recommendedName>
</protein>
<evidence type="ECO:0000259" key="1">
    <source>
        <dbReference type="Pfam" id="PF03171"/>
    </source>
</evidence>
<dbReference type="Pfam" id="PF03171">
    <property type="entry name" value="2OG-FeII_Oxy"/>
    <property type="match status" value="1"/>
</dbReference>
<dbReference type="EMBL" id="ANIX01000945">
    <property type="protein sequence ID" value="ETP22579.1"/>
    <property type="molecule type" value="Genomic_DNA"/>
</dbReference>
<reference evidence="2 3" key="1">
    <citation type="submission" date="2013-11" db="EMBL/GenBank/DDBJ databases">
        <title>The Genome Sequence of Phytophthora parasitica CJ01A1.</title>
        <authorList>
            <consortium name="The Broad Institute Genomics Platform"/>
            <person name="Russ C."/>
            <person name="Tyler B."/>
            <person name="Panabieres F."/>
            <person name="Shan W."/>
            <person name="Tripathy S."/>
            <person name="Grunwald N."/>
            <person name="Machado M."/>
            <person name="Johnson C.S."/>
            <person name="Walker B."/>
            <person name="Young S.K."/>
            <person name="Zeng Q."/>
            <person name="Gargeya S."/>
            <person name="Fitzgerald M."/>
            <person name="Haas B."/>
            <person name="Abouelleil A."/>
            <person name="Allen A.W."/>
            <person name="Alvarado L."/>
            <person name="Arachchi H.M."/>
            <person name="Berlin A.M."/>
            <person name="Chapman S.B."/>
            <person name="Gainer-Dewar J."/>
            <person name="Goldberg J."/>
            <person name="Griggs A."/>
            <person name="Gujja S."/>
            <person name="Hansen M."/>
            <person name="Howarth C."/>
            <person name="Imamovic A."/>
            <person name="Ireland A."/>
            <person name="Larimer J."/>
            <person name="McCowan C."/>
            <person name="Murphy C."/>
            <person name="Pearson M."/>
            <person name="Poon T.W."/>
            <person name="Priest M."/>
            <person name="Roberts A."/>
            <person name="Saif S."/>
            <person name="Shea T."/>
            <person name="Sisk P."/>
            <person name="Sykes S."/>
            <person name="Wortman J."/>
            <person name="Nusbaum C."/>
            <person name="Birren B."/>
        </authorList>
    </citation>
    <scope>NUCLEOTIDE SEQUENCE [LARGE SCALE GENOMIC DNA]</scope>
    <source>
        <strain evidence="2 3">CJ01A1</strain>
    </source>
</reference>
<gene>
    <name evidence="2" type="ORF">F441_04151</name>
</gene>
<accession>W2XKW3</accession>
<name>W2XKW3_PHYNI</name>
<dbReference type="AlphaFoldDB" id="W2XKW3"/>